<sequence length="64" mass="7117">MGQIGFIFFAVIGFLVVKEGAEEVSQLTQTVFPLVAEAGKSLIEKQEEQWQTFFVNLLPTVLCP</sequence>
<dbReference type="Proteomes" id="UP000061382">
    <property type="component" value="Chromosome"/>
</dbReference>
<gene>
    <name evidence="1" type="ORF">DC20_14610</name>
</gene>
<dbReference type="EMBL" id="CP012643">
    <property type="protein sequence ID" value="ALI99980.1"/>
    <property type="molecule type" value="Genomic_DNA"/>
</dbReference>
<name>A0A0P0CDU0_9BACT</name>
<reference evidence="1 2" key="1">
    <citation type="submission" date="2015-08" db="EMBL/GenBank/DDBJ databases">
        <title>Complete genome sequence of Rufibacter tibetensis strain 1351t, a radiation-resistant bacterium from tibet plateau.</title>
        <authorList>
            <person name="Dai J."/>
        </authorList>
    </citation>
    <scope>NUCLEOTIDE SEQUENCE [LARGE SCALE GENOMIC DNA]</scope>
    <source>
        <strain evidence="1 2">1351</strain>
    </source>
</reference>
<evidence type="ECO:0000313" key="1">
    <source>
        <dbReference type="EMBL" id="ALI99980.1"/>
    </source>
</evidence>
<protein>
    <submittedName>
        <fullName evidence="1">Uncharacterized protein</fullName>
    </submittedName>
</protein>
<dbReference type="KEGG" id="rti:DC20_14610"/>
<dbReference type="STRING" id="512763.DC20_14610"/>
<dbReference type="AlphaFoldDB" id="A0A0P0CDU0"/>
<evidence type="ECO:0000313" key="2">
    <source>
        <dbReference type="Proteomes" id="UP000061382"/>
    </source>
</evidence>
<organism evidence="1 2">
    <name type="scientific">Rufibacter tibetensis</name>
    <dbReference type="NCBI Taxonomy" id="512763"/>
    <lineage>
        <taxon>Bacteria</taxon>
        <taxon>Pseudomonadati</taxon>
        <taxon>Bacteroidota</taxon>
        <taxon>Cytophagia</taxon>
        <taxon>Cytophagales</taxon>
        <taxon>Hymenobacteraceae</taxon>
        <taxon>Rufibacter</taxon>
    </lineage>
</organism>
<dbReference type="OrthoDB" id="894246at2"/>
<keyword evidence="2" id="KW-1185">Reference proteome</keyword>
<accession>A0A0P0CDU0</accession>
<dbReference type="RefSeq" id="WP_062544514.1">
    <property type="nucleotide sequence ID" value="NZ_CP012643.1"/>
</dbReference>
<proteinExistence type="predicted"/>
<dbReference type="PATRIC" id="fig|512763.3.peg.3214"/>